<reference evidence="1" key="1">
    <citation type="submission" date="2021-08" db="EMBL/GenBank/DDBJ databases">
        <title>WGS assembly of Ceratopteris richardii.</title>
        <authorList>
            <person name="Marchant D.B."/>
            <person name="Chen G."/>
            <person name="Jenkins J."/>
            <person name="Shu S."/>
            <person name="Leebens-Mack J."/>
            <person name="Grimwood J."/>
            <person name="Schmutz J."/>
            <person name="Soltis P."/>
            <person name="Soltis D."/>
            <person name="Chen Z.-H."/>
        </authorList>
    </citation>
    <scope>NUCLEOTIDE SEQUENCE</scope>
    <source>
        <strain evidence="1">Whitten #5841</strain>
        <tissue evidence="1">Leaf</tissue>
    </source>
</reference>
<accession>A0A8T2ST68</accession>
<evidence type="ECO:0000313" key="1">
    <source>
        <dbReference type="EMBL" id="KAH7366367.1"/>
    </source>
</evidence>
<dbReference type="Proteomes" id="UP000825935">
    <property type="component" value="Chromosome 18"/>
</dbReference>
<comment type="caution">
    <text evidence="1">The sequence shown here is derived from an EMBL/GenBank/DDBJ whole genome shotgun (WGS) entry which is preliminary data.</text>
</comment>
<sequence>MVVMNRAGVLCGSTRDSSVSEDPAEELGVLTESRIKPKLIVFLNELDRLLVDNLLCVHLDLQKGYQKIAVA</sequence>
<protein>
    <submittedName>
        <fullName evidence="1">Uncharacterized protein</fullName>
    </submittedName>
</protein>
<evidence type="ECO:0000313" key="2">
    <source>
        <dbReference type="Proteomes" id="UP000825935"/>
    </source>
</evidence>
<proteinExistence type="predicted"/>
<gene>
    <name evidence="1" type="ORF">KP509_18G075500</name>
</gene>
<dbReference type="EMBL" id="CM035423">
    <property type="protein sequence ID" value="KAH7366367.1"/>
    <property type="molecule type" value="Genomic_DNA"/>
</dbReference>
<dbReference type="AlphaFoldDB" id="A0A8T2ST68"/>
<name>A0A8T2ST68_CERRI</name>
<organism evidence="1 2">
    <name type="scientific">Ceratopteris richardii</name>
    <name type="common">Triangle waterfern</name>
    <dbReference type="NCBI Taxonomy" id="49495"/>
    <lineage>
        <taxon>Eukaryota</taxon>
        <taxon>Viridiplantae</taxon>
        <taxon>Streptophyta</taxon>
        <taxon>Embryophyta</taxon>
        <taxon>Tracheophyta</taxon>
        <taxon>Polypodiopsida</taxon>
        <taxon>Polypodiidae</taxon>
        <taxon>Polypodiales</taxon>
        <taxon>Pteridineae</taxon>
        <taxon>Pteridaceae</taxon>
        <taxon>Parkerioideae</taxon>
        <taxon>Ceratopteris</taxon>
    </lineage>
</organism>
<keyword evidence="2" id="KW-1185">Reference proteome</keyword>